<evidence type="ECO:0000259" key="3">
    <source>
        <dbReference type="PROSITE" id="PS51293"/>
    </source>
</evidence>
<dbReference type="InterPro" id="IPR017884">
    <property type="entry name" value="SANT_dom"/>
</dbReference>
<evidence type="ECO:0000256" key="1">
    <source>
        <dbReference type="ARBA" id="ARBA00004123"/>
    </source>
</evidence>
<sequence length="187" mass="20819">MTVYIHFVYQKTIWQPVLCCVQHKRREMNSASKVGEIFTAAGAAFSKLGELTMQLHPVTEQSPSSKWTEQEIEMLRSAVRKFGDDLNKISEHIKNRTISQIKTTLKRKAYEDAGATTKKQNAMQSSSYMQSGVESTQSTSLISQAGFKKSGDVTLNMLNAPDPEVDVETLGETKLEDFDSSSEVVST</sequence>
<protein>
    <recommendedName>
        <fullName evidence="3">SANT domain-containing protein</fullName>
    </recommendedName>
</protein>
<dbReference type="PANTHER" id="PTHR21397:SF2">
    <property type="entry name" value="CHROMATIN COMPLEXES SUBUNIT BAP18"/>
    <property type="match status" value="1"/>
</dbReference>
<dbReference type="PhylomeDB" id="T1J454"/>
<feature type="region of interest" description="Disordered" evidence="2">
    <location>
        <begin position="164"/>
        <end position="187"/>
    </location>
</feature>
<dbReference type="InterPro" id="IPR001005">
    <property type="entry name" value="SANT/Myb"/>
</dbReference>
<dbReference type="SUPFAM" id="SSF46689">
    <property type="entry name" value="Homeodomain-like"/>
    <property type="match status" value="1"/>
</dbReference>
<comment type="subcellular location">
    <subcellularLocation>
        <location evidence="1">Nucleus</location>
    </subcellularLocation>
</comment>
<dbReference type="EnsemblMetazoa" id="SMAR008384-RA">
    <property type="protein sequence ID" value="SMAR008384-PA"/>
    <property type="gene ID" value="SMAR008384"/>
</dbReference>
<dbReference type="Proteomes" id="UP000014500">
    <property type="component" value="Unassembled WGS sequence"/>
</dbReference>
<dbReference type="PROSITE" id="PS51293">
    <property type="entry name" value="SANT"/>
    <property type="match status" value="1"/>
</dbReference>
<proteinExistence type="predicted"/>
<dbReference type="HOGENOM" id="CLU_104449_0_0_1"/>
<evidence type="ECO:0000313" key="4">
    <source>
        <dbReference type="EnsemblMetazoa" id="SMAR008384-PA"/>
    </source>
</evidence>
<dbReference type="GO" id="GO:0071339">
    <property type="term" value="C:MLL1 complex"/>
    <property type="evidence" value="ECO:0007669"/>
    <property type="project" value="TreeGrafter"/>
</dbReference>
<reference evidence="5" key="1">
    <citation type="submission" date="2011-05" db="EMBL/GenBank/DDBJ databases">
        <authorList>
            <person name="Richards S.R."/>
            <person name="Qu J."/>
            <person name="Jiang H."/>
            <person name="Jhangiani S.N."/>
            <person name="Agravi P."/>
            <person name="Goodspeed R."/>
            <person name="Gross S."/>
            <person name="Mandapat C."/>
            <person name="Jackson L."/>
            <person name="Mathew T."/>
            <person name="Pu L."/>
            <person name="Thornton R."/>
            <person name="Saada N."/>
            <person name="Wilczek-Boney K.B."/>
            <person name="Lee S."/>
            <person name="Kovar C."/>
            <person name="Wu Y."/>
            <person name="Scherer S.E."/>
            <person name="Worley K.C."/>
            <person name="Muzny D.M."/>
            <person name="Gibbs R."/>
        </authorList>
    </citation>
    <scope>NUCLEOTIDE SEQUENCE</scope>
    <source>
        <strain evidence="5">Brora</strain>
    </source>
</reference>
<dbReference type="Gene3D" id="1.10.10.60">
    <property type="entry name" value="Homeodomain-like"/>
    <property type="match status" value="1"/>
</dbReference>
<name>T1J454_STRMM</name>
<dbReference type="Pfam" id="PF00249">
    <property type="entry name" value="Myb_DNA-binding"/>
    <property type="match status" value="1"/>
</dbReference>
<accession>T1J454</accession>
<keyword evidence="5" id="KW-1185">Reference proteome</keyword>
<reference evidence="4" key="2">
    <citation type="submission" date="2015-02" db="UniProtKB">
        <authorList>
            <consortium name="EnsemblMetazoa"/>
        </authorList>
    </citation>
    <scope>IDENTIFICATION</scope>
</reference>
<dbReference type="InterPro" id="IPR009057">
    <property type="entry name" value="Homeodomain-like_sf"/>
</dbReference>
<feature type="domain" description="SANT" evidence="3">
    <location>
        <begin position="62"/>
        <end position="102"/>
    </location>
</feature>
<dbReference type="STRING" id="126957.T1J454"/>
<dbReference type="SMART" id="SM00717">
    <property type="entry name" value="SANT"/>
    <property type="match status" value="1"/>
</dbReference>
<dbReference type="FunFam" id="1.10.10.60:FF:000452">
    <property type="entry name" value="Chromatin complexes subunit BAP18"/>
    <property type="match status" value="1"/>
</dbReference>
<dbReference type="eggNOG" id="KOG4834">
    <property type="taxonomic scope" value="Eukaryota"/>
</dbReference>
<dbReference type="EMBL" id="JH431837">
    <property type="status" value="NOT_ANNOTATED_CDS"/>
    <property type="molecule type" value="Genomic_DNA"/>
</dbReference>
<dbReference type="PANTHER" id="PTHR21397">
    <property type="entry name" value="CHROMATIN COMPLEXES SUBUNIT BAP18-RELATED"/>
    <property type="match status" value="1"/>
</dbReference>
<dbReference type="AlphaFoldDB" id="T1J454"/>
<dbReference type="CDD" id="cd00167">
    <property type="entry name" value="SANT"/>
    <property type="match status" value="1"/>
</dbReference>
<dbReference type="OMA" id="DXEELES"/>
<dbReference type="GO" id="GO:0016589">
    <property type="term" value="C:NURF complex"/>
    <property type="evidence" value="ECO:0007669"/>
    <property type="project" value="TreeGrafter"/>
</dbReference>
<evidence type="ECO:0000313" key="5">
    <source>
        <dbReference type="Proteomes" id="UP000014500"/>
    </source>
</evidence>
<organism evidence="4 5">
    <name type="scientific">Strigamia maritima</name>
    <name type="common">European centipede</name>
    <name type="synonym">Geophilus maritimus</name>
    <dbReference type="NCBI Taxonomy" id="126957"/>
    <lineage>
        <taxon>Eukaryota</taxon>
        <taxon>Metazoa</taxon>
        <taxon>Ecdysozoa</taxon>
        <taxon>Arthropoda</taxon>
        <taxon>Myriapoda</taxon>
        <taxon>Chilopoda</taxon>
        <taxon>Pleurostigmophora</taxon>
        <taxon>Geophilomorpha</taxon>
        <taxon>Linotaeniidae</taxon>
        <taxon>Strigamia</taxon>
    </lineage>
</organism>
<evidence type="ECO:0000256" key="2">
    <source>
        <dbReference type="SAM" id="MobiDB-lite"/>
    </source>
</evidence>